<gene>
    <name evidence="3" type="ORF">NLI96_g13262</name>
</gene>
<evidence type="ECO:0000313" key="3">
    <source>
        <dbReference type="EMBL" id="KAJ3472770.1"/>
    </source>
</evidence>
<accession>A0AAD5UQV3</accession>
<sequence length="179" mass="19681">MNRYATLIALALVACACTKKEAPVTSLPDMSAVRANLAFTCAHQADHLPSLDPQADSLFRYARFLEKRDGPKDFNEVARYYRIAAAHGHYKANQNLQSLISDGLADSPDAPKETVALAVRLIQQGIPSGYYDIGHYLETGYGLGQDAEMALRYFRKAADLGNPEAQACGNAQRIKVFRM</sequence>
<dbReference type="SMART" id="SM00671">
    <property type="entry name" value="SEL1"/>
    <property type="match status" value="2"/>
</dbReference>
<evidence type="ECO:0000256" key="2">
    <source>
        <dbReference type="SAM" id="SignalP"/>
    </source>
</evidence>
<dbReference type="EMBL" id="JANAWD010001763">
    <property type="protein sequence ID" value="KAJ3472770.1"/>
    <property type="molecule type" value="Genomic_DNA"/>
</dbReference>
<organism evidence="3 4">
    <name type="scientific">Meripilus lineatus</name>
    <dbReference type="NCBI Taxonomy" id="2056292"/>
    <lineage>
        <taxon>Eukaryota</taxon>
        <taxon>Fungi</taxon>
        <taxon>Dikarya</taxon>
        <taxon>Basidiomycota</taxon>
        <taxon>Agaricomycotina</taxon>
        <taxon>Agaricomycetes</taxon>
        <taxon>Polyporales</taxon>
        <taxon>Meripilaceae</taxon>
        <taxon>Meripilus</taxon>
    </lineage>
</organism>
<proteinExistence type="inferred from homology"/>
<reference evidence="3" key="1">
    <citation type="submission" date="2022-07" db="EMBL/GenBank/DDBJ databases">
        <title>Genome Sequence of Physisporinus lineatus.</title>
        <authorList>
            <person name="Buettner E."/>
        </authorList>
    </citation>
    <scope>NUCLEOTIDE SEQUENCE</scope>
    <source>
        <strain evidence="3">VT162</strain>
    </source>
</reference>
<keyword evidence="4" id="KW-1185">Reference proteome</keyword>
<dbReference type="Proteomes" id="UP001212997">
    <property type="component" value="Unassembled WGS sequence"/>
</dbReference>
<comment type="similarity">
    <text evidence="1">Belongs to the sel-1 family.</text>
</comment>
<evidence type="ECO:0008006" key="5">
    <source>
        <dbReference type="Google" id="ProtNLM"/>
    </source>
</evidence>
<feature type="chain" id="PRO_5042181933" description="Sel1 repeat family protein" evidence="2">
    <location>
        <begin position="19"/>
        <end position="179"/>
    </location>
</feature>
<protein>
    <recommendedName>
        <fullName evidence="5">Sel1 repeat family protein</fullName>
    </recommendedName>
</protein>
<evidence type="ECO:0000313" key="4">
    <source>
        <dbReference type="Proteomes" id="UP001212997"/>
    </source>
</evidence>
<dbReference type="InterPro" id="IPR050767">
    <property type="entry name" value="Sel1_AlgK"/>
</dbReference>
<dbReference type="InterPro" id="IPR011990">
    <property type="entry name" value="TPR-like_helical_dom_sf"/>
</dbReference>
<evidence type="ECO:0000256" key="1">
    <source>
        <dbReference type="ARBA" id="ARBA00038101"/>
    </source>
</evidence>
<comment type="caution">
    <text evidence="3">The sequence shown here is derived from an EMBL/GenBank/DDBJ whole genome shotgun (WGS) entry which is preliminary data.</text>
</comment>
<dbReference type="Gene3D" id="1.25.40.10">
    <property type="entry name" value="Tetratricopeptide repeat domain"/>
    <property type="match status" value="1"/>
</dbReference>
<dbReference type="PANTHER" id="PTHR11102">
    <property type="entry name" value="SEL-1-LIKE PROTEIN"/>
    <property type="match status" value="1"/>
</dbReference>
<dbReference type="Pfam" id="PF08238">
    <property type="entry name" value="Sel1"/>
    <property type="match status" value="2"/>
</dbReference>
<dbReference type="PANTHER" id="PTHR11102:SF160">
    <property type="entry name" value="ERAD-ASSOCIATED E3 UBIQUITIN-PROTEIN LIGASE COMPONENT HRD3"/>
    <property type="match status" value="1"/>
</dbReference>
<dbReference type="AlphaFoldDB" id="A0AAD5UQV3"/>
<keyword evidence="2" id="KW-0732">Signal</keyword>
<feature type="signal peptide" evidence="2">
    <location>
        <begin position="1"/>
        <end position="18"/>
    </location>
</feature>
<dbReference type="SUPFAM" id="SSF81901">
    <property type="entry name" value="HCP-like"/>
    <property type="match status" value="1"/>
</dbReference>
<dbReference type="InterPro" id="IPR006597">
    <property type="entry name" value="Sel1-like"/>
</dbReference>
<name>A0AAD5UQV3_9APHY</name>
<dbReference type="PROSITE" id="PS51257">
    <property type="entry name" value="PROKAR_LIPOPROTEIN"/>
    <property type="match status" value="1"/>
</dbReference>